<keyword evidence="2" id="KW-1185">Reference proteome</keyword>
<reference evidence="1 2" key="1">
    <citation type="submission" date="2019-09" db="EMBL/GenBank/DDBJ databases">
        <title>YIM 48816 draft genome.</title>
        <authorList>
            <person name="Jiang L."/>
        </authorList>
    </citation>
    <scope>NUCLEOTIDE SEQUENCE [LARGE SCALE GENOMIC DNA]</scope>
    <source>
        <strain evidence="1 2">YIM 48816</strain>
    </source>
</reference>
<comment type="caution">
    <text evidence="1">The sequence shown here is derived from an EMBL/GenBank/DDBJ whole genome shotgun (WGS) entry which is preliminary data.</text>
</comment>
<evidence type="ECO:0000313" key="1">
    <source>
        <dbReference type="EMBL" id="KAB1079161.1"/>
    </source>
</evidence>
<dbReference type="RefSeq" id="WP_151000325.1">
    <property type="nucleotide sequence ID" value="NZ_BPQY01000224.1"/>
</dbReference>
<protein>
    <submittedName>
        <fullName evidence="1">Uncharacterized protein</fullName>
    </submittedName>
</protein>
<accession>A0A6L3T2R1</accession>
<dbReference type="Proteomes" id="UP000474159">
    <property type="component" value="Unassembled WGS sequence"/>
</dbReference>
<name>A0A6L3T2R1_9HYPH</name>
<organism evidence="1 2">
    <name type="scientific">Methylobacterium soli</name>
    <dbReference type="NCBI Taxonomy" id="553447"/>
    <lineage>
        <taxon>Bacteria</taxon>
        <taxon>Pseudomonadati</taxon>
        <taxon>Pseudomonadota</taxon>
        <taxon>Alphaproteobacteria</taxon>
        <taxon>Hyphomicrobiales</taxon>
        <taxon>Methylobacteriaceae</taxon>
        <taxon>Methylobacterium</taxon>
    </lineage>
</organism>
<sequence length="75" mass="7837">MTVMISPAASQIIEAGIQAAQTCGGERDYSAADRAVERAIGQLSIAGDMSGRSDIISPLLEIAQLYVRNQIGNAT</sequence>
<dbReference type="AlphaFoldDB" id="A0A6L3T2R1"/>
<evidence type="ECO:0000313" key="2">
    <source>
        <dbReference type="Proteomes" id="UP000474159"/>
    </source>
</evidence>
<dbReference type="EMBL" id="VZZK01000010">
    <property type="protein sequence ID" value="KAB1079161.1"/>
    <property type="molecule type" value="Genomic_DNA"/>
</dbReference>
<proteinExistence type="predicted"/>
<gene>
    <name evidence="1" type="ORF">F6X53_12395</name>
</gene>